<evidence type="ECO:0000313" key="2">
    <source>
        <dbReference type="Proteomes" id="UP000271162"/>
    </source>
</evidence>
<name>A0A0N4Y193_NIPBR</name>
<reference evidence="3" key="1">
    <citation type="submission" date="2017-02" db="UniProtKB">
        <authorList>
            <consortium name="WormBaseParasite"/>
        </authorList>
    </citation>
    <scope>IDENTIFICATION</scope>
</reference>
<dbReference type="WBParaSite" id="NBR_0000936901-mRNA-1">
    <property type="protein sequence ID" value="NBR_0000936901-mRNA-1"/>
    <property type="gene ID" value="NBR_0000936901"/>
</dbReference>
<keyword evidence="2" id="KW-1185">Reference proteome</keyword>
<dbReference type="AlphaFoldDB" id="A0A0N4Y193"/>
<dbReference type="Proteomes" id="UP000271162">
    <property type="component" value="Unassembled WGS sequence"/>
</dbReference>
<dbReference type="EMBL" id="UYSL01020131">
    <property type="protein sequence ID" value="VDL72959.1"/>
    <property type="molecule type" value="Genomic_DNA"/>
</dbReference>
<proteinExistence type="predicted"/>
<protein>
    <submittedName>
        <fullName evidence="3">Nitroreductase domain-containing protein</fullName>
    </submittedName>
</protein>
<gene>
    <name evidence="1" type="ORF">NBR_LOCUS9370</name>
</gene>
<organism evidence="3">
    <name type="scientific">Nippostrongylus brasiliensis</name>
    <name type="common">Rat hookworm</name>
    <dbReference type="NCBI Taxonomy" id="27835"/>
    <lineage>
        <taxon>Eukaryota</taxon>
        <taxon>Metazoa</taxon>
        <taxon>Ecdysozoa</taxon>
        <taxon>Nematoda</taxon>
        <taxon>Chromadorea</taxon>
        <taxon>Rhabditida</taxon>
        <taxon>Rhabditina</taxon>
        <taxon>Rhabditomorpha</taxon>
        <taxon>Strongyloidea</taxon>
        <taxon>Heligmosomidae</taxon>
        <taxon>Nippostrongylus</taxon>
    </lineage>
</organism>
<reference evidence="1 2" key="2">
    <citation type="submission" date="2018-11" db="EMBL/GenBank/DDBJ databases">
        <authorList>
            <consortium name="Pathogen Informatics"/>
        </authorList>
    </citation>
    <scope>NUCLEOTIDE SEQUENCE [LARGE SCALE GENOMIC DNA]</scope>
</reference>
<evidence type="ECO:0000313" key="3">
    <source>
        <dbReference type="WBParaSite" id="NBR_0000936901-mRNA-1"/>
    </source>
</evidence>
<evidence type="ECO:0000313" key="1">
    <source>
        <dbReference type="EMBL" id="VDL72959.1"/>
    </source>
</evidence>
<accession>A0A0N4Y193</accession>
<sequence>MSSSLLHSSLNLEPSSVIALQDIRYQGAVLDRIHKRSTFDPRKVERLVQDAKTNNKDAIRILGTLHSYETIKSDLETANKDLDHVNATYAKPVLIIELRNALWYNTHGLRELLSAYEISPEGLIKDELLTAVYYASFACIDLVTALLEVLSDPTLKDLTEKVHSLGQKLNSAPFGSEVPENVAELAGVLLMKTGSQSGEH</sequence>